<dbReference type="RefSeq" id="WP_264499876.1">
    <property type="nucleotide sequence ID" value="NZ_JAPDDS010000002.1"/>
</dbReference>
<evidence type="ECO:0008006" key="3">
    <source>
        <dbReference type="Google" id="ProtNLM"/>
    </source>
</evidence>
<keyword evidence="2" id="KW-1185">Reference proteome</keyword>
<name>A0ABT3FLR4_9BACT</name>
<proteinExistence type="predicted"/>
<evidence type="ECO:0000313" key="1">
    <source>
        <dbReference type="EMBL" id="MCW1883915.1"/>
    </source>
</evidence>
<evidence type="ECO:0000313" key="2">
    <source>
        <dbReference type="Proteomes" id="UP001207930"/>
    </source>
</evidence>
<reference evidence="1 2" key="1">
    <citation type="submission" date="2022-10" db="EMBL/GenBank/DDBJ databases">
        <title>Luteolibacter flavescens strain MCCC 1K03193, whole genome shotgun sequencing project.</title>
        <authorList>
            <person name="Zhao G."/>
            <person name="Shen L."/>
        </authorList>
    </citation>
    <scope>NUCLEOTIDE SEQUENCE [LARGE SCALE GENOMIC DNA]</scope>
    <source>
        <strain evidence="1 2">MCCC 1K03193</strain>
    </source>
</reference>
<organism evidence="1 2">
    <name type="scientific">Luteolibacter flavescens</name>
    <dbReference type="NCBI Taxonomy" id="1859460"/>
    <lineage>
        <taxon>Bacteria</taxon>
        <taxon>Pseudomonadati</taxon>
        <taxon>Verrucomicrobiota</taxon>
        <taxon>Verrucomicrobiia</taxon>
        <taxon>Verrucomicrobiales</taxon>
        <taxon>Verrucomicrobiaceae</taxon>
        <taxon>Luteolibacter</taxon>
    </lineage>
</organism>
<dbReference type="EMBL" id="JAPDDS010000002">
    <property type="protein sequence ID" value="MCW1883915.1"/>
    <property type="molecule type" value="Genomic_DNA"/>
</dbReference>
<gene>
    <name evidence="1" type="ORF">OKA04_04195</name>
</gene>
<accession>A0ABT3FLR4</accession>
<protein>
    <recommendedName>
        <fullName evidence="3">HEAT repeat domain-containing protein</fullName>
    </recommendedName>
</protein>
<dbReference type="Proteomes" id="UP001207930">
    <property type="component" value="Unassembled WGS sequence"/>
</dbReference>
<sequence>MNPRLTAGLGAGLLLLAAGLAILVPKPATEHALTAPEPGTTKSRDRGAISGTVAQRTERLRAIWRSVSGGRASPQEMELALDLIRTLPTSVLKELVVECAPQPDGHPDLLAAMAKRIGDLDTERGLKWLVAEAAVTEGIYEPLFEHALAGWSEGDPVTLLDAFLDDDRALEYRIRLRATSTWGDDGIAPDIVAKAAGQDPDEAWRLLAKWQRRSLGDDFFRGIDPSLAPHFAARIRDLFDDPQMPGLQHLGGTQEAWEGEQRVRRSAATAWFALDQEKALAWYAPDAPAGSVEQGASAGALGSRLYLEQPERAMAWLEGKPQGFRAAVAAELSYDLLASADVPESRLGELTVLAGWMEEERGRRRWLRDLSGALAERDQLHRLAEVTETILARMSLTEEELAILERQQR</sequence>
<comment type="caution">
    <text evidence="1">The sequence shown here is derived from an EMBL/GenBank/DDBJ whole genome shotgun (WGS) entry which is preliminary data.</text>
</comment>